<evidence type="ECO:0000259" key="2">
    <source>
        <dbReference type="Pfam" id="PF05699"/>
    </source>
</evidence>
<gene>
    <name evidence="3" type="ORF">TSTA_118890</name>
</gene>
<dbReference type="VEuPathDB" id="FungiDB:TSTA_118890"/>
<evidence type="ECO:0000313" key="4">
    <source>
        <dbReference type="Proteomes" id="UP000001745"/>
    </source>
</evidence>
<dbReference type="InParanoid" id="B8M9X3"/>
<feature type="domain" description="HAT C-terminal dimerisation" evidence="2">
    <location>
        <begin position="30"/>
        <end position="91"/>
    </location>
</feature>
<sequence length="197" mass="22591">MALALQLPFQPEANTNDEPTPYLGSSPTKPCSPRVFWKENENNFPVLARLVRDVLTVPATGSGVERLFNSARDICHYCRGSLKSRTIQDLVIFMCTSRLEIESEQLALLEEYISTQEIQTRTEENAANKAAPMVDMEEEEDEDEEGNEEDEIPLPDNTRLHDQNSTQRRKSGRVTKRSKQDDSQWEYLMPQIEQIDN</sequence>
<dbReference type="SUPFAM" id="SSF53098">
    <property type="entry name" value="Ribonuclease H-like"/>
    <property type="match status" value="1"/>
</dbReference>
<dbReference type="HOGENOM" id="CLU_1582316_0_0_1"/>
<evidence type="ECO:0000313" key="3">
    <source>
        <dbReference type="EMBL" id="EED18125.1"/>
    </source>
</evidence>
<dbReference type="InterPro" id="IPR012337">
    <property type="entry name" value="RNaseH-like_sf"/>
</dbReference>
<evidence type="ECO:0000256" key="1">
    <source>
        <dbReference type="SAM" id="MobiDB-lite"/>
    </source>
</evidence>
<dbReference type="AlphaFoldDB" id="B8M9X3"/>
<dbReference type="InterPro" id="IPR008906">
    <property type="entry name" value="HATC_C_dom"/>
</dbReference>
<dbReference type="Proteomes" id="UP000001745">
    <property type="component" value="Unassembled WGS sequence"/>
</dbReference>
<dbReference type="GeneID" id="8108563"/>
<dbReference type="eggNOG" id="ENOG502RW67">
    <property type="taxonomic scope" value="Eukaryota"/>
</dbReference>
<accession>B8M9X3</accession>
<dbReference type="Pfam" id="PF05699">
    <property type="entry name" value="Dimer_Tnp_hAT"/>
    <property type="match status" value="1"/>
</dbReference>
<feature type="region of interest" description="Disordered" evidence="1">
    <location>
        <begin position="119"/>
        <end position="197"/>
    </location>
</feature>
<dbReference type="OMA" id="QHEYPIL"/>
<feature type="compositionally biased region" description="Acidic residues" evidence="1">
    <location>
        <begin position="135"/>
        <end position="153"/>
    </location>
</feature>
<protein>
    <recommendedName>
        <fullName evidence="2">HAT C-terminal dimerisation domain-containing protein</fullName>
    </recommendedName>
</protein>
<keyword evidence="4" id="KW-1185">Reference proteome</keyword>
<name>B8M9X3_TALSN</name>
<proteinExistence type="predicted"/>
<dbReference type="RefSeq" id="XP_002482117.1">
    <property type="nucleotide sequence ID" value="XM_002482072.1"/>
</dbReference>
<dbReference type="PhylomeDB" id="B8M9X3"/>
<dbReference type="STRING" id="441959.B8M9X3"/>
<reference evidence="4" key="1">
    <citation type="journal article" date="2015" name="Genome Announc.">
        <title>Genome sequence of the AIDS-associated pathogen Penicillium marneffei (ATCC18224) and its near taxonomic relative Talaromyces stipitatus (ATCC10500).</title>
        <authorList>
            <person name="Nierman W.C."/>
            <person name="Fedorova-Abrams N.D."/>
            <person name="Andrianopoulos A."/>
        </authorList>
    </citation>
    <scope>NUCLEOTIDE SEQUENCE [LARGE SCALE GENOMIC DNA]</scope>
    <source>
        <strain evidence="4">ATCC 10500 / CBS 375.48 / QM 6759 / NRRL 1006</strain>
    </source>
</reference>
<dbReference type="OrthoDB" id="4509917at2759"/>
<organism evidence="3 4">
    <name type="scientific">Talaromyces stipitatus (strain ATCC 10500 / CBS 375.48 / QM 6759 / NRRL 1006)</name>
    <name type="common">Penicillium stipitatum</name>
    <dbReference type="NCBI Taxonomy" id="441959"/>
    <lineage>
        <taxon>Eukaryota</taxon>
        <taxon>Fungi</taxon>
        <taxon>Dikarya</taxon>
        <taxon>Ascomycota</taxon>
        <taxon>Pezizomycotina</taxon>
        <taxon>Eurotiomycetes</taxon>
        <taxon>Eurotiomycetidae</taxon>
        <taxon>Eurotiales</taxon>
        <taxon>Trichocomaceae</taxon>
        <taxon>Talaromyces</taxon>
        <taxon>Talaromyces sect. Talaromyces</taxon>
    </lineage>
</organism>
<dbReference type="GO" id="GO:0046983">
    <property type="term" value="F:protein dimerization activity"/>
    <property type="evidence" value="ECO:0007669"/>
    <property type="project" value="InterPro"/>
</dbReference>
<feature type="compositionally biased region" description="Basic residues" evidence="1">
    <location>
        <begin position="167"/>
        <end position="177"/>
    </location>
</feature>
<dbReference type="EMBL" id="EQ962655">
    <property type="protein sequence ID" value="EED18125.1"/>
    <property type="molecule type" value="Genomic_DNA"/>
</dbReference>